<organism evidence="2 3">
    <name type="scientific">Methanolobus chelungpuianus</name>
    <dbReference type="NCBI Taxonomy" id="502115"/>
    <lineage>
        <taxon>Archaea</taxon>
        <taxon>Methanobacteriati</taxon>
        <taxon>Methanobacteriota</taxon>
        <taxon>Stenosarchaea group</taxon>
        <taxon>Methanomicrobia</taxon>
        <taxon>Methanosarcinales</taxon>
        <taxon>Methanosarcinaceae</taxon>
        <taxon>Methanolobus</taxon>
    </lineage>
</organism>
<comment type="caution">
    <text evidence="2">The sequence shown here is derived from an EMBL/GenBank/DDBJ whole genome shotgun (WGS) entry which is preliminary data.</text>
</comment>
<sequence>MKRLTISMSDELFEKLDRIDNKSLFIRKLLERELEMLEDAPNATTGPWVPDINVLKGSVDELFLKLGEIEKHLNGKVVACSGPESTAELLASGSLISYKDRPLAQVANEAACPIIIPLDAEKCTTEITRVTAPELLHVEMDTRSSLHSSVQVPTNLPVETPELRQEPMPSVCENIIIPDYMAHETPAGYIVREAFECDLQADHSTGSHTPANDMKEQNMPQSQPAMTPEPDRQPADLSEPAQARPQPDRHGTPQSGPSSIVQDPELHKAHDSEAVPFIPDSNLHVIPLGKSASAPPAFGQQPMAANNHDLVMRDPNQHVVPVSEHSQATPSFNNDINGIDEQVPQMPLFDRQEKKMAEHALVMPAFGQHPTKEQELVMPQFKQHASPESVTGFIIPEINPQPMPGPETGFVMPEFEAPGDNFTNERRELITEKPGSRPGLPEDAEEMMLAMPAFNIPGQAADPTGAGQPLFRLHDMPGPAKTEKMPPFIAPPIPETVTNAQVPPFKQIQPAAVPPFQQQQRQPVVDSPINQPSGKNAKPGKLEGNILMYMPRGAKVKRSIIKSLVSKQFSDNEIEAKISELVSAGVLVVNADSGEQYLVRP</sequence>
<dbReference type="RefSeq" id="WP_256622968.1">
    <property type="nucleotide sequence ID" value="NZ_JTEO01000004.1"/>
</dbReference>
<gene>
    <name evidence="2" type="ORF">PV02_08530</name>
</gene>
<feature type="compositionally biased region" description="Polar residues" evidence="1">
    <location>
        <begin position="252"/>
        <end position="261"/>
    </location>
</feature>
<evidence type="ECO:0000313" key="3">
    <source>
        <dbReference type="Proteomes" id="UP001206983"/>
    </source>
</evidence>
<accession>A0AAE3HBI3</accession>
<dbReference type="AlphaFoldDB" id="A0AAE3HBI3"/>
<keyword evidence="3" id="KW-1185">Reference proteome</keyword>
<protein>
    <submittedName>
        <fullName evidence="2">Uncharacterized protein</fullName>
    </submittedName>
</protein>
<proteinExistence type="predicted"/>
<evidence type="ECO:0000256" key="1">
    <source>
        <dbReference type="SAM" id="MobiDB-lite"/>
    </source>
</evidence>
<dbReference type="Proteomes" id="UP001206983">
    <property type="component" value="Unassembled WGS sequence"/>
</dbReference>
<evidence type="ECO:0000313" key="2">
    <source>
        <dbReference type="EMBL" id="MCQ6963074.1"/>
    </source>
</evidence>
<name>A0AAE3HBI3_9EURY</name>
<feature type="region of interest" description="Disordered" evidence="1">
    <location>
        <begin position="202"/>
        <end position="262"/>
    </location>
</feature>
<reference evidence="2 3" key="1">
    <citation type="journal article" date="2011" name="Appl. Environ. Microbiol.">
        <title>Methanogenic archaea isolated from Taiwan's Chelungpu fault.</title>
        <authorList>
            <person name="Wu S.Y."/>
            <person name="Lai M.C."/>
        </authorList>
    </citation>
    <scope>NUCLEOTIDE SEQUENCE [LARGE SCALE GENOMIC DNA]</scope>
    <source>
        <strain evidence="2 3">St545Mb</strain>
    </source>
</reference>
<dbReference type="EMBL" id="JTEO01000004">
    <property type="protein sequence ID" value="MCQ6963074.1"/>
    <property type="molecule type" value="Genomic_DNA"/>
</dbReference>